<dbReference type="GeneID" id="59294379"/>
<name>A0A8H6CL66_9LECA</name>
<organism evidence="2 3">
    <name type="scientific">Letharia columbiana</name>
    <dbReference type="NCBI Taxonomy" id="112416"/>
    <lineage>
        <taxon>Eukaryota</taxon>
        <taxon>Fungi</taxon>
        <taxon>Dikarya</taxon>
        <taxon>Ascomycota</taxon>
        <taxon>Pezizomycotina</taxon>
        <taxon>Lecanoromycetes</taxon>
        <taxon>OSLEUM clade</taxon>
        <taxon>Lecanoromycetidae</taxon>
        <taxon>Lecanorales</taxon>
        <taxon>Lecanorineae</taxon>
        <taxon>Parmeliaceae</taxon>
        <taxon>Letharia</taxon>
    </lineage>
</organism>
<protein>
    <submittedName>
        <fullName evidence="2">Uncharacterized protein</fullName>
    </submittedName>
</protein>
<feature type="region of interest" description="Disordered" evidence="1">
    <location>
        <begin position="1"/>
        <end position="23"/>
    </location>
</feature>
<dbReference type="AlphaFoldDB" id="A0A8H6CL66"/>
<dbReference type="EMBL" id="JACCJC010000102">
    <property type="protein sequence ID" value="KAF6225417.1"/>
    <property type="molecule type" value="Genomic_DNA"/>
</dbReference>
<evidence type="ECO:0000313" key="2">
    <source>
        <dbReference type="EMBL" id="KAF6225417.1"/>
    </source>
</evidence>
<accession>A0A8H6CL66</accession>
<gene>
    <name evidence="2" type="ORF">HO173_012746</name>
</gene>
<reference evidence="2 3" key="1">
    <citation type="journal article" date="2020" name="Genomics">
        <title>Complete, high-quality genomes from long-read metagenomic sequencing of two wolf lichen thalli reveals enigmatic genome architecture.</title>
        <authorList>
            <person name="McKenzie S.K."/>
            <person name="Walston R.F."/>
            <person name="Allen J.L."/>
        </authorList>
    </citation>
    <scope>NUCLEOTIDE SEQUENCE [LARGE SCALE GENOMIC DNA]</scope>
    <source>
        <strain evidence="2">WasteWater2</strain>
    </source>
</reference>
<comment type="caution">
    <text evidence="2">The sequence shown here is derived from an EMBL/GenBank/DDBJ whole genome shotgun (WGS) entry which is preliminary data.</text>
</comment>
<evidence type="ECO:0000313" key="3">
    <source>
        <dbReference type="Proteomes" id="UP000578531"/>
    </source>
</evidence>
<sequence length="80" mass="8726">MAAAPFLLATKTPTESKTVDRPREKQVRGRSILLQPAICWRLVVSGAASLLRILALVTSARKPNPVVRSSIRPSNISLHI</sequence>
<evidence type="ECO:0000256" key="1">
    <source>
        <dbReference type="SAM" id="MobiDB-lite"/>
    </source>
</evidence>
<proteinExistence type="predicted"/>
<dbReference type="Proteomes" id="UP000578531">
    <property type="component" value="Unassembled WGS sequence"/>
</dbReference>
<dbReference type="RefSeq" id="XP_037158546.1">
    <property type="nucleotide sequence ID" value="XM_037314580.1"/>
</dbReference>
<keyword evidence="3" id="KW-1185">Reference proteome</keyword>